<gene>
    <name evidence="1" type="ORF">I5U13_11830</name>
    <name evidence="3" type="ORF">NCTC10036_02255</name>
    <name evidence="4" type="ORF">NCTC12971_04949</name>
    <name evidence="2" type="ORF">NCTC9419_01601</name>
</gene>
<dbReference type="GeneID" id="61762786"/>
<evidence type="ECO:0000313" key="1">
    <source>
        <dbReference type="EMBL" id="MBH1930345.1"/>
    </source>
</evidence>
<dbReference type="RefSeq" id="WP_054307228.1">
    <property type="nucleotide sequence ID" value="NZ_CAMIPJ010000008.1"/>
</dbReference>
<dbReference type="Proteomes" id="UP000271603">
    <property type="component" value="Chromosome"/>
</dbReference>
<dbReference type="STRING" id="61652.AXX16_1222"/>
<dbReference type="KEGG" id="srz:AXX16_1222"/>
<evidence type="ECO:0000313" key="5">
    <source>
        <dbReference type="Proteomes" id="UP000271603"/>
    </source>
</evidence>
<evidence type="ECO:0000313" key="6">
    <source>
        <dbReference type="Proteomes" id="UP000281904"/>
    </source>
</evidence>
<dbReference type="EMBL" id="LR134155">
    <property type="protein sequence ID" value="VEA70109.1"/>
    <property type="molecule type" value="Genomic_DNA"/>
</dbReference>
<evidence type="ECO:0000313" key="2">
    <source>
        <dbReference type="EMBL" id="VEA70109.1"/>
    </source>
</evidence>
<evidence type="ECO:0000313" key="7">
    <source>
        <dbReference type="Proteomes" id="UP000307968"/>
    </source>
</evidence>
<dbReference type="EMBL" id="LR590463">
    <property type="protein sequence ID" value="VTP67125.1"/>
    <property type="molecule type" value="Genomic_DNA"/>
</dbReference>
<dbReference type="EMBL" id="JADULK010000005">
    <property type="protein sequence ID" value="MBH1930345.1"/>
    <property type="molecule type" value="Genomic_DNA"/>
</dbReference>
<evidence type="ECO:0000313" key="3">
    <source>
        <dbReference type="EMBL" id="VEI65365.1"/>
    </source>
</evidence>
<dbReference type="Proteomes" id="UP000624159">
    <property type="component" value="Unassembled WGS sequence"/>
</dbReference>
<dbReference type="AlphaFoldDB" id="A0A126VF32"/>
<organism evidence="3 6">
    <name type="scientific">Serratia rubidaea</name>
    <name type="common">Serratia marinorubra</name>
    <dbReference type="NCBI Taxonomy" id="61652"/>
    <lineage>
        <taxon>Bacteria</taxon>
        <taxon>Pseudomonadati</taxon>
        <taxon>Pseudomonadota</taxon>
        <taxon>Gammaproteobacteria</taxon>
        <taxon>Enterobacterales</taxon>
        <taxon>Yersiniaceae</taxon>
        <taxon>Serratia</taxon>
    </lineage>
</organism>
<evidence type="ECO:0000313" key="4">
    <source>
        <dbReference type="EMBL" id="VTP67125.1"/>
    </source>
</evidence>
<sequence>MKFMSLPSIGTSLANGITGGAGFATKLAGATSGSSFMSQMQGVQAEMQQNQVDKAKLDAENQRINGIADSAAQAGSAAAQVKIQY</sequence>
<protein>
    <submittedName>
        <fullName evidence="3">Uncharacterized protein</fullName>
    </submittedName>
</protein>
<dbReference type="EMBL" id="LR134493">
    <property type="protein sequence ID" value="VEI65365.1"/>
    <property type="molecule type" value="Genomic_DNA"/>
</dbReference>
<evidence type="ECO:0000313" key="8">
    <source>
        <dbReference type="Proteomes" id="UP000624159"/>
    </source>
</evidence>
<accession>A0A126VF32</accession>
<name>A0A126VF32_SERRU</name>
<keyword evidence="8" id="KW-1185">Reference proteome</keyword>
<reference evidence="1 8" key="2">
    <citation type="submission" date="2020-11" db="EMBL/GenBank/DDBJ databases">
        <title>Enhanced detection system for hospital associated transmission using whole genome sequencing surveillance.</title>
        <authorList>
            <person name="Harrison L.H."/>
            <person name="Van Tyne D."/>
            <person name="Marsh J.W."/>
            <person name="Griffith M.P."/>
            <person name="Snyder D.J."/>
            <person name="Cooper V.S."/>
            <person name="Mustapha M."/>
        </authorList>
    </citation>
    <scope>NUCLEOTIDE SEQUENCE [LARGE SCALE GENOMIC DNA]</scope>
    <source>
        <strain evidence="1 8">SER00230</strain>
    </source>
</reference>
<proteinExistence type="predicted"/>
<dbReference type="Proteomes" id="UP000307968">
    <property type="component" value="Chromosome"/>
</dbReference>
<reference evidence="5 6" key="1">
    <citation type="submission" date="2018-12" db="EMBL/GenBank/DDBJ databases">
        <authorList>
            <consortium name="Pathogen Informatics"/>
        </authorList>
    </citation>
    <scope>NUCLEOTIDE SEQUENCE [LARGE SCALE GENOMIC DNA]</scope>
    <source>
        <strain evidence="3 6">NCTC10036</strain>
        <strain evidence="4 7">NCTC12971</strain>
        <strain evidence="2 5">NCTC9419</strain>
    </source>
</reference>
<dbReference type="Proteomes" id="UP000281904">
    <property type="component" value="Chromosome"/>
</dbReference>